<evidence type="ECO:0000313" key="1">
    <source>
        <dbReference type="EMBL" id="MFB9714355.1"/>
    </source>
</evidence>
<name>A0ABV5URK3_9MICC</name>
<evidence type="ECO:0000313" key="2">
    <source>
        <dbReference type="Proteomes" id="UP001589536"/>
    </source>
</evidence>
<dbReference type="EMBL" id="JBHMBH010000019">
    <property type="protein sequence ID" value="MFB9714355.1"/>
    <property type="molecule type" value="Genomic_DNA"/>
</dbReference>
<gene>
    <name evidence="1" type="ORF">ACFFPI_09490</name>
</gene>
<dbReference type="Proteomes" id="UP001589536">
    <property type="component" value="Unassembled WGS sequence"/>
</dbReference>
<evidence type="ECO:0008006" key="3">
    <source>
        <dbReference type="Google" id="ProtNLM"/>
    </source>
</evidence>
<sequence>MNDDTTPIVLAALDSEPDSRLAISLHNLGRADDAQLIGLDLAKSYARTTDPATLAGEQAADVARLRRAMALAKNVLLEGKAFNIFHRKNTNPVIRAMASGTEAREMVQRIVAGEPVLARIASDRYTQQTRDRLTRPEYLEYIESTLDSDPDARLAISLSRLDHEEISRVQVREVQAWIKEVDLTALEGQLADDAGRIRRATEILNHQILLDGMTFGNLQANVWDLRGNLADYATSTPAREIIDRIAAAVPGMTDLIAGYEPETAF</sequence>
<dbReference type="RefSeq" id="WP_345044578.1">
    <property type="nucleotide sequence ID" value="NZ_BAABED010000001.1"/>
</dbReference>
<organism evidence="1 2">
    <name type="scientific">Arthrobacter methylotrophus</name>
    <dbReference type="NCBI Taxonomy" id="121291"/>
    <lineage>
        <taxon>Bacteria</taxon>
        <taxon>Bacillati</taxon>
        <taxon>Actinomycetota</taxon>
        <taxon>Actinomycetes</taxon>
        <taxon>Micrococcales</taxon>
        <taxon>Micrococcaceae</taxon>
        <taxon>Arthrobacter</taxon>
    </lineage>
</organism>
<protein>
    <recommendedName>
        <fullName evidence="3">DUF222 domain-containing protein</fullName>
    </recommendedName>
</protein>
<keyword evidence="2" id="KW-1185">Reference proteome</keyword>
<comment type="caution">
    <text evidence="1">The sequence shown here is derived from an EMBL/GenBank/DDBJ whole genome shotgun (WGS) entry which is preliminary data.</text>
</comment>
<proteinExistence type="predicted"/>
<accession>A0ABV5URK3</accession>
<reference evidence="1 2" key="1">
    <citation type="submission" date="2024-09" db="EMBL/GenBank/DDBJ databases">
        <authorList>
            <person name="Sun Q."/>
            <person name="Mori K."/>
        </authorList>
    </citation>
    <scope>NUCLEOTIDE SEQUENCE [LARGE SCALE GENOMIC DNA]</scope>
    <source>
        <strain evidence="1 2">JCM 13519</strain>
    </source>
</reference>